<evidence type="ECO:0000256" key="1">
    <source>
        <dbReference type="SAM" id="MobiDB-lite"/>
    </source>
</evidence>
<feature type="region of interest" description="Disordered" evidence="1">
    <location>
        <begin position="102"/>
        <end position="127"/>
    </location>
</feature>
<dbReference type="Proteomes" id="UP001050691">
    <property type="component" value="Unassembled WGS sequence"/>
</dbReference>
<comment type="caution">
    <text evidence="2">The sequence shown here is derived from an EMBL/GenBank/DDBJ whole genome shotgun (WGS) entry which is preliminary data.</text>
</comment>
<reference evidence="2" key="1">
    <citation type="submission" date="2021-10" db="EMBL/GenBank/DDBJ databases">
        <title>De novo Genome Assembly of Clathrus columnatus (Basidiomycota, Fungi) Using Illumina and Nanopore Sequence Data.</title>
        <authorList>
            <person name="Ogiso-Tanaka E."/>
            <person name="Itagaki H."/>
            <person name="Hosoya T."/>
            <person name="Hosaka K."/>
        </authorList>
    </citation>
    <scope>NUCLEOTIDE SEQUENCE</scope>
    <source>
        <strain evidence="2">MO-923</strain>
    </source>
</reference>
<dbReference type="AlphaFoldDB" id="A0AAV4ZWB7"/>
<gene>
    <name evidence="2" type="ORF">Clacol_000144</name>
</gene>
<keyword evidence="3" id="KW-1185">Reference proteome</keyword>
<dbReference type="EMBL" id="BPWL01000001">
    <property type="protein sequence ID" value="GJJ05957.1"/>
    <property type="molecule type" value="Genomic_DNA"/>
</dbReference>
<organism evidence="2 3">
    <name type="scientific">Clathrus columnatus</name>
    <dbReference type="NCBI Taxonomy" id="1419009"/>
    <lineage>
        <taxon>Eukaryota</taxon>
        <taxon>Fungi</taxon>
        <taxon>Dikarya</taxon>
        <taxon>Basidiomycota</taxon>
        <taxon>Agaricomycotina</taxon>
        <taxon>Agaricomycetes</taxon>
        <taxon>Phallomycetidae</taxon>
        <taxon>Phallales</taxon>
        <taxon>Clathraceae</taxon>
        <taxon>Clathrus</taxon>
    </lineage>
</organism>
<protein>
    <submittedName>
        <fullName evidence="2">Uncharacterized protein</fullName>
    </submittedName>
</protein>
<sequence length="127" mass="14427">MEPECKNVRQADVIIEHPDEEELSFGQPSHPMARRIIIPSPPFPSVIYRLLLHRSRILDRLCIQLCIRYEYNSNPGVIQEGEAVYDMDEDTFAHEIEIDLADTDDNNEADGELKPVPIEGNIPAGTE</sequence>
<accession>A0AAV4ZWB7</accession>
<proteinExistence type="predicted"/>
<evidence type="ECO:0000313" key="3">
    <source>
        <dbReference type="Proteomes" id="UP001050691"/>
    </source>
</evidence>
<evidence type="ECO:0000313" key="2">
    <source>
        <dbReference type="EMBL" id="GJJ05957.1"/>
    </source>
</evidence>
<name>A0AAV4ZWB7_9AGAM</name>